<feature type="compositionally biased region" description="Polar residues" evidence="1">
    <location>
        <begin position="118"/>
        <end position="136"/>
    </location>
</feature>
<keyword evidence="2" id="KW-0732">Signal</keyword>
<dbReference type="EMBL" id="SLZQ01000001">
    <property type="protein sequence ID" value="TCS39514.1"/>
    <property type="molecule type" value="Genomic_DNA"/>
</dbReference>
<comment type="caution">
    <text evidence="4">The sequence shown here is derived from an EMBL/GenBank/DDBJ whole genome shotgun (WGS) entry which is preliminary data.</text>
</comment>
<evidence type="ECO:0000256" key="1">
    <source>
        <dbReference type="SAM" id="MobiDB-lite"/>
    </source>
</evidence>
<dbReference type="AlphaFoldDB" id="A0A4R3I2Q0"/>
<feature type="region of interest" description="Disordered" evidence="1">
    <location>
        <begin position="34"/>
        <end position="150"/>
    </location>
</feature>
<feature type="compositionally biased region" description="Basic and acidic residues" evidence="1">
    <location>
        <begin position="84"/>
        <end position="117"/>
    </location>
</feature>
<dbReference type="OrthoDB" id="9181422at2"/>
<protein>
    <submittedName>
        <fullName evidence="4">Uncharacterized protein DUF4124</fullName>
    </submittedName>
</protein>
<feature type="domain" description="DUF4124" evidence="3">
    <location>
        <begin position="13"/>
        <end position="67"/>
    </location>
</feature>
<evidence type="ECO:0000259" key="3">
    <source>
        <dbReference type="Pfam" id="PF13511"/>
    </source>
</evidence>
<feature type="signal peptide" evidence="2">
    <location>
        <begin position="1"/>
        <end position="24"/>
    </location>
</feature>
<keyword evidence="5" id="KW-1185">Reference proteome</keyword>
<evidence type="ECO:0000313" key="5">
    <source>
        <dbReference type="Proteomes" id="UP000295382"/>
    </source>
</evidence>
<evidence type="ECO:0000256" key="2">
    <source>
        <dbReference type="SAM" id="SignalP"/>
    </source>
</evidence>
<feature type="chain" id="PRO_5020422561" evidence="2">
    <location>
        <begin position="25"/>
        <end position="164"/>
    </location>
</feature>
<evidence type="ECO:0000313" key="4">
    <source>
        <dbReference type="EMBL" id="TCS39514.1"/>
    </source>
</evidence>
<name>A0A4R3I2Q0_PAULE</name>
<dbReference type="RefSeq" id="WP_132256881.1">
    <property type="nucleotide sequence ID" value="NZ_SLZQ01000001.1"/>
</dbReference>
<gene>
    <name evidence="4" type="ORF">EDC30_101470</name>
</gene>
<sequence>MHFTSLKRLAASLALLAIASSAWAQYVWIDDKGTKQFSDMPPPASVPKSRILKQPGNSYSPTESAPAAEAGNDNAKAPPSLAERNAEYNKRRAEQAEKEKKAAEEAQLARDKAKNCENARNYQRSLQSGQRLASTDKNGERAYISDEQRNREIQETNRVLAGCK</sequence>
<reference evidence="4 5" key="1">
    <citation type="submission" date="2019-03" db="EMBL/GenBank/DDBJ databases">
        <title>Genomic Encyclopedia of Type Strains, Phase IV (KMG-IV): sequencing the most valuable type-strain genomes for metagenomic binning, comparative biology and taxonomic classification.</title>
        <authorList>
            <person name="Goeker M."/>
        </authorList>
    </citation>
    <scope>NUCLEOTIDE SEQUENCE [LARGE SCALE GENOMIC DNA]</scope>
    <source>
        <strain evidence="4 5">DSM 7445</strain>
    </source>
</reference>
<feature type="compositionally biased region" description="Basic and acidic residues" evidence="1">
    <location>
        <begin position="137"/>
        <end position="150"/>
    </location>
</feature>
<dbReference type="InterPro" id="IPR025392">
    <property type="entry name" value="DUF4124"/>
</dbReference>
<dbReference type="Pfam" id="PF13511">
    <property type="entry name" value="DUF4124"/>
    <property type="match status" value="1"/>
</dbReference>
<proteinExistence type="predicted"/>
<organism evidence="4 5">
    <name type="scientific">Paucimonas lemoignei</name>
    <name type="common">Pseudomonas lemoignei</name>
    <dbReference type="NCBI Taxonomy" id="29443"/>
    <lineage>
        <taxon>Bacteria</taxon>
        <taxon>Pseudomonadati</taxon>
        <taxon>Pseudomonadota</taxon>
        <taxon>Betaproteobacteria</taxon>
        <taxon>Burkholderiales</taxon>
        <taxon>Burkholderiaceae</taxon>
        <taxon>Paucimonas</taxon>
    </lineage>
</organism>
<dbReference type="Proteomes" id="UP000295382">
    <property type="component" value="Unassembled WGS sequence"/>
</dbReference>
<accession>A0A4R3I2Q0</accession>